<evidence type="ECO:0000313" key="3">
    <source>
        <dbReference type="EMBL" id="TCU11696.1"/>
    </source>
</evidence>
<dbReference type="EMBL" id="SMBH01000017">
    <property type="protein sequence ID" value="TCU11696.1"/>
    <property type="molecule type" value="Genomic_DNA"/>
</dbReference>
<gene>
    <name evidence="3" type="ORF">EV132_11736</name>
</gene>
<dbReference type="PROSITE" id="PS50263">
    <property type="entry name" value="CN_HYDROLASE"/>
    <property type="match status" value="1"/>
</dbReference>
<dbReference type="Pfam" id="PF00795">
    <property type="entry name" value="CN_hydrolase"/>
    <property type="match status" value="1"/>
</dbReference>
<evidence type="ECO:0000313" key="4">
    <source>
        <dbReference type="Proteomes" id="UP000294576"/>
    </source>
</evidence>
<dbReference type="InterPro" id="IPR003010">
    <property type="entry name" value="C-N_Hydrolase"/>
</dbReference>
<keyword evidence="1 3" id="KW-0378">Hydrolase</keyword>
<dbReference type="Gene3D" id="3.60.110.10">
    <property type="entry name" value="Carbon-nitrogen hydrolase"/>
    <property type="match status" value="1"/>
</dbReference>
<dbReference type="InterPro" id="IPR050345">
    <property type="entry name" value="Aliph_Amidase/BUP"/>
</dbReference>
<dbReference type="Proteomes" id="UP000294576">
    <property type="component" value="Unassembled WGS sequence"/>
</dbReference>
<dbReference type="CDD" id="cd07197">
    <property type="entry name" value="nitrilase"/>
    <property type="match status" value="1"/>
</dbReference>
<comment type="caution">
    <text evidence="3">The sequence shown here is derived from an EMBL/GenBank/DDBJ whole genome shotgun (WGS) entry which is preliminary data.</text>
</comment>
<accession>A0A4R3PWQ1</accession>
<feature type="domain" description="CN hydrolase" evidence="2">
    <location>
        <begin position="19"/>
        <end position="260"/>
    </location>
</feature>
<name>A0A4R3PWQ1_RHISU</name>
<dbReference type="SUPFAM" id="SSF56317">
    <property type="entry name" value="Carbon-nitrogen hydrolase"/>
    <property type="match status" value="1"/>
</dbReference>
<dbReference type="PANTHER" id="PTHR43674">
    <property type="entry name" value="NITRILASE C965.09-RELATED"/>
    <property type="match status" value="1"/>
</dbReference>
<dbReference type="PANTHER" id="PTHR43674:SF2">
    <property type="entry name" value="BETA-UREIDOPROPIONASE"/>
    <property type="match status" value="1"/>
</dbReference>
<dbReference type="GO" id="GO:0016811">
    <property type="term" value="F:hydrolase activity, acting on carbon-nitrogen (but not peptide) bonds, in linear amides"/>
    <property type="evidence" value="ECO:0007669"/>
    <property type="project" value="TreeGrafter"/>
</dbReference>
<evidence type="ECO:0000256" key="1">
    <source>
        <dbReference type="ARBA" id="ARBA00022801"/>
    </source>
</evidence>
<dbReference type="AlphaFoldDB" id="A0A4R3PWQ1"/>
<dbReference type="InterPro" id="IPR036526">
    <property type="entry name" value="C-N_Hydrolase_sf"/>
</dbReference>
<protein>
    <submittedName>
        <fullName evidence="3">Putative amidohydrolase</fullName>
    </submittedName>
</protein>
<organism evidence="3 4">
    <name type="scientific">Rhizobium sullae</name>
    <name type="common">Rhizobium hedysari</name>
    <dbReference type="NCBI Taxonomy" id="50338"/>
    <lineage>
        <taxon>Bacteria</taxon>
        <taxon>Pseudomonadati</taxon>
        <taxon>Pseudomonadota</taxon>
        <taxon>Alphaproteobacteria</taxon>
        <taxon>Hyphomicrobiales</taxon>
        <taxon>Rhizobiaceae</taxon>
        <taxon>Rhizobium/Agrobacterium group</taxon>
        <taxon>Rhizobium</taxon>
    </lineage>
</organism>
<proteinExistence type="predicted"/>
<reference evidence="3 4" key="1">
    <citation type="submission" date="2019-03" db="EMBL/GenBank/DDBJ databases">
        <title>Genomic Encyclopedia of Type Strains, Phase IV (KMG-V): Genome sequencing to study the core and pangenomes of soil and plant-associated prokaryotes.</title>
        <authorList>
            <person name="Whitman W."/>
        </authorList>
    </citation>
    <scope>NUCLEOTIDE SEQUENCE [LARGE SCALE GENOMIC DNA]</scope>
    <source>
        <strain evidence="3 4">Hc14</strain>
    </source>
</reference>
<evidence type="ECO:0000259" key="2">
    <source>
        <dbReference type="PROSITE" id="PS50263"/>
    </source>
</evidence>
<sequence>MGHLGSGRGARSDITMKTVRIAAAQTPEFRGQIEAATQHAIDAVAQAEENNTSLICFPECFLQGYLTDELSARRVAVDLRSDVFCSVLRRLSKTRPMIVLGLIEIEDGRIFNTAVVVKRGVLVGRYRKQHLLDGERAVFDVGNDTPVFEVDGLRFGINVCYDTNFPEAARKVAVLGASLIVCCANNMMPRQKAEAFKDLHNAVRVDRCRETGLWLVSSDVTGERDGRAAWGPTAILNPEGQVVAQLSLGEPGLLLFDIPCGE</sequence>